<comment type="pathway">
    <text evidence="2">Pyrimidine metabolism; UMP biosynthesis via de novo pathway.</text>
</comment>
<dbReference type="InterPro" id="IPR050074">
    <property type="entry name" value="DHO_dehydrogenase"/>
</dbReference>
<evidence type="ECO:0000256" key="5">
    <source>
        <dbReference type="ARBA" id="ARBA00022975"/>
    </source>
</evidence>
<keyword evidence="5" id="KW-0665">Pyrimidine biosynthesis</keyword>
<dbReference type="PIRSF" id="PIRSF000164">
    <property type="entry name" value="DHO_oxidase"/>
    <property type="match status" value="1"/>
</dbReference>
<dbReference type="EMBL" id="VFOK01000001">
    <property type="protein sequence ID" value="TQL33380.1"/>
    <property type="molecule type" value="Genomic_DNA"/>
</dbReference>
<dbReference type="SUPFAM" id="SSF51395">
    <property type="entry name" value="FMN-linked oxidoreductases"/>
    <property type="match status" value="1"/>
</dbReference>
<evidence type="ECO:0000313" key="8">
    <source>
        <dbReference type="EMBL" id="TQL33380.1"/>
    </source>
</evidence>
<dbReference type="PANTHER" id="PTHR48109">
    <property type="entry name" value="DIHYDROOROTATE DEHYDROGENASE (QUINONE), MITOCHONDRIAL-RELATED"/>
    <property type="match status" value="1"/>
</dbReference>
<evidence type="ECO:0000313" key="9">
    <source>
        <dbReference type="Proteomes" id="UP000318336"/>
    </source>
</evidence>
<name>A0A542XC13_9MICO</name>
<evidence type="ECO:0000256" key="6">
    <source>
        <dbReference type="ARBA" id="ARBA00023002"/>
    </source>
</evidence>
<dbReference type="GO" id="GO:0005737">
    <property type="term" value="C:cytoplasm"/>
    <property type="evidence" value="ECO:0007669"/>
    <property type="project" value="InterPro"/>
</dbReference>
<organism evidence="8 9">
    <name type="scientific">Barrientosiimonas humi</name>
    <dbReference type="NCBI Taxonomy" id="999931"/>
    <lineage>
        <taxon>Bacteria</taxon>
        <taxon>Bacillati</taxon>
        <taxon>Actinomycetota</taxon>
        <taxon>Actinomycetes</taxon>
        <taxon>Micrococcales</taxon>
        <taxon>Dermacoccaceae</taxon>
        <taxon>Barrientosiimonas</taxon>
    </lineage>
</organism>
<dbReference type="Pfam" id="PF01180">
    <property type="entry name" value="DHO_dh"/>
    <property type="match status" value="1"/>
</dbReference>
<proteinExistence type="predicted"/>
<comment type="cofactor">
    <cofactor evidence="1">
        <name>FMN</name>
        <dbReference type="ChEBI" id="CHEBI:58210"/>
    </cofactor>
</comment>
<dbReference type="RefSeq" id="WP_142005399.1">
    <property type="nucleotide sequence ID" value="NZ_CAJTBP010000001.1"/>
</dbReference>
<dbReference type="UniPathway" id="UPA00070"/>
<keyword evidence="4" id="KW-0288">FMN</keyword>
<dbReference type="Gene3D" id="3.20.20.70">
    <property type="entry name" value="Aldolase class I"/>
    <property type="match status" value="1"/>
</dbReference>
<dbReference type="PANTHER" id="PTHR48109:SF1">
    <property type="entry name" value="DIHYDROOROTATE DEHYDROGENASE (FUMARATE)"/>
    <property type="match status" value="1"/>
</dbReference>
<protein>
    <submittedName>
        <fullName evidence="8">Dihydroorotate dehydrogenase (NAD+) catalytic subunit</fullName>
    </submittedName>
</protein>
<dbReference type="GO" id="GO:0004152">
    <property type="term" value="F:dihydroorotate dehydrogenase activity"/>
    <property type="evidence" value="ECO:0007669"/>
    <property type="project" value="InterPro"/>
</dbReference>
<gene>
    <name evidence="8" type="ORF">FB554_1523</name>
</gene>
<dbReference type="GO" id="GO:0006207">
    <property type="term" value="P:'de novo' pyrimidine nucleobase biosynthetic process"/>
    <property type="evidence" value="ECO:0007669"/>
    <property type="project" value="TreeGrafter"/>
</dbReference>
<dbReference type="InterPro" id="IPR013785">
    <property type="entry name" value="Aldolase_TIM"/>
</dbReference>
<dbReference type="OrthoDB" id="9794954at2"/>
<evidence type="ECO:0000256" key="1">
    <source>
        <dbReference type="ARBA" id="ARBA00001917"/>
    </source>
</evidence>
<evidence type="ECO:0000259" key="7">
    <source>
        <dbReference type="Pfam" id="PF01180"/>
    </source>
</evidence>
<evidence type="ECO:0000256" key="3">
    <source>
        <dbReference type="ARBA" id="ARBA00022630"/>
    </source>
</evidence>
<dbReference type="PROSITE" id="PS51257">
    <property type="entry name" value="PROKAR_LIPOPROTEIN"/>
    <property type="match status" value="1"/>
</dbReference>
<sequence>MSVNLRVSVGGLRLTSPVMAAAGCGGFGHELARLGVLEHLGALVTPSISASSHPTQHRVRLTEAPSSLVLPTDWPTIGTDTMQPTRVPWEGEQGVPVVASLVGSTSGEFAQAAAGLRRRTLLRGVGGVEVNLACPDAGNKGIPFSYADFAATKVIARVREELPRNVPVLAKLSADVSDVVEIARGCVKSGAEAVVVTSPLRALSMTGVRLSLPARSAGLSGPALLPVTLRAVHDLAAAIRDGRLPPVAIVAVGGISNGHDAAQAMAAGASAVQLGTALIHDPGALRTFRDELVADLQALGLHDVQQLVGLVHR</sequence>
<dbReference type="AlphaFoldDB" id="A0A542XC13"/>
<dbReference type="Proteomes" id="UP000318336">
    <property type="component" value="Unassembled WGS sequence"/>
</dbReference>
<dbReference type="InterPro" id="IPR005720">
    <property type="entry name" value="Dihydroorotate_DH_cat"/>
</dbReference>
<reference evidence="8 9" key="1">
    <citation type="submission" date="2019-06" db="EMBL/GenBank/DDBJ databases">
        <title>Sequencing the genomes of 1000 actinobacteria strains.</title>
        <authorList>
            <person name="Klenk H.-P."/>
        </authorList>
    </citation>
    <scope>NUCLEOTIDE SEQUENCE [LARGE SCALE GENOMIC DNA]</scope>
    <source>
        <strain evidence="8 9">DSM 24617</strain>
    </source>
</reference>
<keyword evidence="9" id="KW-1185">Reference proteome</keyword>
<keyword evidence="6" id="KW-0560">Oxidoreductase</keyword>
<keyword evidence="3" id="KW-0285">Flavoprotein</keyword>
<dbReference type="InterPro" id="IPR012135">
    <property type="entry name" value="Dihydroorotate_DH_1_2"/>
</dbReference>
<evidence type="ECO:0000256" key="4">
    <source>
        <dbReference type="ARBA" id="ARBA00022643"/>
    </source>
</evidence>
<feature type="domain" description="Dihydroorotate dehydrogenase catalytic" evidence="7">
    <location>
        <begin position="5"/>
        <end position="292"/>
    </location>
</feature>
<evidence type="ECO:0000256" key="2">
    <source>
        <dbReference type="ARBA" id="ARBA00004725"/>
    </source>
</evidence>
<dbReference type="GO" id="GO:0044205">
    <property type="term" value="P:'de novo' UMP biosynthetic process"/>
    <property type="evidence" value="ECO:0007669"/>
    <property type="project" value="UniProtKB-UniPathway"/>
</dbReference>
<comment type="caution">
    <text evidence="8">The sequence shown here is derived from an EMBL/GenBank/DDBJ whole genome shotgun (WGS) entry which is preliminary data.</text>
</comment>
<accession>A0A542XC13</accession>